<dbReference type="GO" id="GO:0103016">
    <property type="term" value="F:tRNA-uridine 2-sulfurtransferase activity"/>
    <property type="evidence" value="ECO:0007669"/>
    <property type="project" value="UniProtKB-EC"/>
</dbReference>
<comment type="subcellular location">
    <subcellularLocation>
        <location evidence="9">Cytoplasm</location>
    </subcellularLocation>
</comment>
<feature type="active site" description="Nucleophile" evidence="9">
    <location>
        <position position="119"/>
    </location>
</feature>
<keyword evidence="6 9" id="KW-0694">RNA-binding</keyword>
<feature type="site" description="Interaction with tRNA" evidence="9">
    <location>
        <position position="144"/>
    </location>
</feature>
<dbReference type="InterPro" id="IPR004506">
    <property type="entry name" value="MnmA-like"/>
</dbReference>
<evidence type="ECO:0000259" key="11">
    <source>
        <dbReference type="Pfam" id="PF20259"/>
    </source>
</evidence>
<feature type="region of interest" description="Interaction with tRNA" evidence="9">
    <location>
        <begin position="165"/>
        <end position="167"/>
    </location>
</feature>
<evidence type="ECO:0000256" key="9">
    <source>
        <dbReference type="HAMAP-Rule" id="MF_00144"/>
    </source>
</evidence>
<evidence type="ECO:0000259" key="10">
    <source>
        <dbReference type="Pfam" id="PF20258"/>
    </source>
</evidence>
<evidence type="ECO:0000256" key="6">
    <source>
        <dbReference type="ARBA" id="ARBA00022884"/>
    </source>
</evidence>
<evidence type="ECO:0000256" key="4">
    <source>
        <dbReference type="ARBA" id="ARBA00022741"/>
    </source>
</evidence>
<keyword evidence="13" id="KW-1185">Reference proteome</keyword>
<keyword evidence="4 9" id="KW-0547">Nucleotide-binding</keyword>
<evidence type="ECO:0000256" key="3">
    <source>
        <dbReference type="ARBA" id="ARBA00022694"/>
    </source>
</evidence>
<feature type="site" description="Interaction with tRNA" evidence="9">
    <location>
        <position position="355"/>
    </location>
</feature>
<dbReference type="EC" id="2.8.1.13" evidence="9"/>
<reference evidence="12 13" key="2">
    <citation type="submission" date="2024-09" db="EMBL/GenBank/DDBJ databases">
        <title>Draft genome sequence of Candidatus Magnetaquicoccaceae bacterium FCR-1.</title>
        <authorList>
            <person name="Shimoshige H."/>
            <person name="Shimamura S."/>
            <person name="Taoka A."/>
            <person name="Kobayashi H."/>
            <person name="Maekawa T."/>
        </authorList>
    </citation>
    <scope>NUCLEOTIDE SEQUENCE [LARGE SCALE GENOMIC DNA]</scope>
    <source>
        <strain evidence="12 13">FCR-1</strain>
    </source>
</reference>
<dbReference type="Gene3D" id="2.30.30.280">
    <property type="entry name" value="Adenine nucleotide alpha hydrolases-like domains"/>
    <property type="match status" value="1"/>
</dbReference>
<keyword evidence="9" id="KW-0963">Cytoplasm</keyword>
<proteinExistence type="inferred from homology"/>
<dbReference type="InterPro" id="IPR023382">
    <property type="entry name" value="MnmA-like_central_sf"/>
</dbReference>
<name>A0ABQ0C847_9PROT</name>
<organism evidence="12 13">
    <name type="scientific">Candidatus Magnetaquiglobus chichijimensis</name>
    <dbReference type="NCBI Taxonomy" id="3141448"/>
    <lineage>
        <taxon>Bacteria</taxon>
        <taxon>Pseudomonadati</taxon>
        <taxon>Pseudomonadota</taxon>
        <taxon>Magnetococcia</taxon>
        <taxon>Magnetococcales</taxon>
        <taxon>Candidatus Magnetaquicoccaceae</taxon>
        <taxon>Candidatus Magnetaquiglobus</taxon>
    </lineage>
</organism>
<evidence type="ECO:0000256" key="8">
    <source>
        <dbReference type="ARBA" id="ARBA00051542"/>
    </source>
</evidence>
<dbReference type="InterPro" id="IPR014729">
    <property type="entry name" value="Rossmann-like_a/b/a_fold"/>
</dbReference>
<keyword evidence="1 9" id="KW-0820">tRNA-binding</keyword>
<evidence type="ECO:0000256" key="7">
    <source>
        <dbReference type="ARBA" id="ARBA00023157"/>
    </source>
</evidence>
<dbReference type="NCBIfam" id="NF001138">
    <property type="entry name" value="PRK00143.1"/>
    <property type="match status" value="1"/>
</dbReference>
<dbReference type="Gene3D" id="3.40.50.620">
    <property type="entry name" value="HUPs"/>
    <property type="match status" value="1"/>
</dbReference>
<comment type="function">
    <text evidence="9">Catalyzes the 2-thiolation of uridine at the wobble position (U34) of tRNA, leading to the formation of s(2)U34.</text>
</comment>
<dbReference type="Proteomes" id="UP001628193">
    <property type="component" value="Unassembled WGS sequence"/>
</dbReference>
<dbReference type="HAMAP" id="MF_00144">
    <property type="entry name" value="tRNA_thiouridyl_MnmA"/>
    <property type="match status" value="1"/>
</dbReference>
<accession>A0ABQ0C847</accession>
<feature type="active site" description="Cysteine persulfide intermediate" evidence="9">
    <location>
        <position position="215"/>
    </location>
</feature>
<dbReference type="Pfam" id="PF03054">
    <property type="entry name" value="tRNA_Me_trans"/>
    <property type="match status" value="1"/>
</dbReference>
<dbReference type="InterPro" id="IPR046884">
    <property type="entry name" value="MnmA-like_central"/>
</dbReference>
<dbReference type="InterPro" id="IPR046885">
    <property type="entry name" value="MnmA-like_C"/>
</dbReference>
<reference evidence="12 13" key="1">
    <citation type="submission" date="2024-05" db="EMBL/GenBank/DDBJ databases">
        <authorList>
            <consortium name="Candidatus Magnetaquicoccaceae bacterium FCR-1 genome sequencing consortium"/>
            <person name="Shimoshige H."/>
            <person name="Shimamura S."/>
            <person name="Taoka A."/>
            <person name="Kobayashi H."/>
            <person name="Maekawa T."/>
        </authorList>
    </citation>
    <scope>NUCLEOTIDE SEQUENCE [LARGE SCALE GENOMIC DNA]</scope>
    <source>
        <strain evidence="12 13">FCR-1</strain>
    </source>
</reference>
<dbReference type="SUPFAM" id="SSF52402">
    <property type="entry name" value="Adenine nucleotide alpha hydrolases-like"/>
    <property type="match status" value="1"/>
</dbReference>
<comment type="caution">
    <text evidence="9">Lacks conserved residue(s) required for the propagation of feature annotation.</text>
</comment>
<evidence type="ECO:0000313" key="13">
    <source>
        <dbReference type="Proteomes" id="UP001628193"/>
    </source>
</evidence>
<evidence type="ECO:0000313" key="12">
    <source>
        <dbReference type="EMBL" id="GAB0057061.1"/>
    </source>
</evidence>
<keyword evidence="2 9" id="KW-0808">Transferase</keyword>
<feature type="binding site" evidence="9">
    <location>
        <position position="143"/>
    </location>
    <ligand>
        <name>ATP</name>
        <dbReference type="ChEBI" id="CHEBI:30616"/>
    </ligand>
</feature>
<feature type="binding site" evidence="9">
    <location>
        <position position="50"/>
    </location>
    <ligand>
        <name>ATP</name>
        <dbReference type="ChEBI" id="CHEBI:30616"/>
    </ligand>
</feature>
<keyword evidence="7" id="KW-1015">Disulfide bond</keyword>
<dbReference type="Pfam" id="PF20258">
    <property type="entry name" value="tRNA_Me_trans_C"/>
    <property type="match status" value="1"/>
</dbReference>
<feature type="domain" description="tRNA-specific 2-thiouridylase MnmA-like central" evidence="11">
    <location>
        <begin position="236"/>
        <end position="288"/>
    </location>
</feature>
<keyword evidence="3 9" id="KW-0819">tRNA processing</keyword>
<comment type="caution">
    <text evidence="12">The sequence shown here is derived from an EMBL/GenBank/DDBJ whole genome shotgun (WGS) entry which is preliminary data.</text>
</comment>
<protein>
    <recommendedName>
        <fullName evidence="9">tRNA-specific 2-thiouridylase MnmA</fullName>
        <ecNumber evidence="9">2.8.1.13</ecNumber>
    </recommendedName>
</protein>
<feature type="domain" description="tRNA-specific 2-thiouridylase MnmA-like C-terminal" evidence="10">
    <location>
        <begin position="296"/>
        <end position="371"/>
    </location>
</feature>
<dbReference type="Pfam" id="PF20259">
    <property type="entry name" value="tRNA_Me_trans_M"/>
    <property type="match status" value="1"/>
</dbReference>
<evidence type="ECO:0000256" key="2">
    <source>
        <dbReference type="ARBA" id="ARBA00022679"/>
    </source>
</evidence>
<dbReference type="NCBIfam" id="TIGR00420">
    <property type="entry name" value="trmU"/>
    <property type="match status" value="1"/>
</dbReference>
<sequence>MTGRTESGFPASLPATSRRRAAVALSGGVDSATAAALLLSQGWEVIGLTMRLWDHGQTLPGQGRTCCAPEDLHDARRVAQTLGIPFYALDLEASFREAVVEDFLAAYAHGRTPNPCIRCNQLLKFRLLLDKAMTLDAEFLATGHYARIEQVGGVPWLLRGKDPKKDQSYFLFATRIEDLARIRFPLGGMNKEETRRLAEGFGLHLAEKRESMDVCFVPDGDYAAFFKRMGREESLKPGPVVDALGRVLGTHRGVGNYTIGQRHGLGVAVGHPLHVLAIEPGANRLVVGPAEALARDSLEVEGLHWLDPQPLQDPMPVLAQLRHATPPRPARLEPLSATRARVSFDSPQRAIAPGQACVFYDDDRVLGGGWIA</sequence>
<dbReference type="RefSeq" id="WP_420904770.1">
    <property type="nucleotide sequence ID" value="NZ_BAAFGK010000004.1"/>
</dbReference>
<comment type="catalytic activity">
    <reaction evidence="8 9">
        <text>S-sulfanyl-L-cysteinyl-[protein] + uridine(34) in tRNA + AH2 + ATP = 2-thiouridine(34) in tRNA + L-cysteinyl-[protein] + A + AMP + diphosphate + H(+)</text>
        <dbReference type="Rhea" id="RHEA:47032"/>
        <dbReference type="Rhea" id="RHEA-COMP:10131"/>
        <dbReference type="Rhea" id="RHEA-COMP:11726"/>
        <dbReference type="Rhea" id="RHEA-COMP:11727"/>
        <dbReference type="Rhea" id="RHEA-COMP:11728"/>
        <dbReference type="ChEBI" id="CHEBI:13193"/>
        <dbReference type="ChEBI" id="CHEBI:15378"/>
        <dbReference type="ChEBI" id="CHEBI:17499"/>
        <dbReference type="ChEBI" id="CHEBI:29950"/>
        <dbReference type="ChEBI" id="CHEBI:30616"/>
        <dbReference type="ChEBI" id="CHEBI:33019"/>
        <dbReference type="ChEBI" id="CHEBI:61963"/>
        <dbReference type="ChEBI" id="CHEBI:65315"/>
        <dbReference type="ChEBI" id="CHEBI:87170"/>
        <dbReference type="ChEBI" id="CHEBI:456215"/>
        <dbReference type="EC" id="2.8.1.13"/>
    </reaction>
</comment>
<dbReference type="EMBL" id="BAAFGK010000004">
    <property type="protein sequence ID" value="GAB0057061.1"/>
    <property type="molecule type" value="Genomic_DNA"/>
</dbReference>
<dbReference type="PANTHER" id="PTHR11933:SF5">
    <property type="entry name" value="MITOCHONDRIAL TRNA-SPECIFIC 2-THIOURIDYLASE 1"/>
    <property type="match status" value="1"/>
</dbReference>
<feature type="binding site" evidence="9">
    <location>
        <begin position="24"/>
        <end position="31"/>
    </location>
    <ligand>
        <name>ATP</name>
        <dbReference type="ChEBI" id="CHEBI:30616"/>
    </ligand>
</feature>
<evidence type="ECO:0000256" key="1">
    <source>
        <dbReference type="ARBA" id="ARBA00022555"/>
    </source>
</evidence>
<dbReference type="Gene3D" id="2.40.30.10">
    <property type="entry name" value="Translation factors"/>
    <property type="match status" value="1"/>
</dbReference>
<comment type="similarity">
    <text evidence="9">Belongs to the MnmA/TRMU family.</text>
</comment>
<evidence type="ECO:0000256" key="5">
    <source>
        <dbReference type="ARBA" id="ARBA00022840"/>
    </source>
</evidence>
<gene>
    <name evidence="9 12" type="primary">mnmA</name>
    <name evidence="12" type="ORF">SIID45300_01382</name>
</gene>
<dbReference type="PANTHER" id="PTHR11933">
    <property type="entry name" value="TRNA 5-METHYLAMINOMETHYL-2-THIOURIDYLATE -METHYLTRANSFERASE"/>
    <property type="match status" value="1"/>
</dbReference>
<keyword evidence="5 9" id="KW-0067">ATP-binding</keyword>
<dbReference type="CDD" id="cd01998">
    <property type="entry name" value="MnmA_TRMU-like"/>
    <property type="match status" value="1"/>
</dbReference>